<organism evidence="3 4">
    <name type="scientific">Blautia faecis</name>
    <dbReference type="NCBI Taxonomy" id="871665"/>
    <lineage>
        <taxon>Bacteria</taxon>
        <taxon>Bacillati</taxon>
        <taxon>Bacillota</taxon>
        <taxon>Clostridia</taxon>
        <taxon>Lachnospirales</taxon>
        <taxon>Lachnospiraceae</taxon>
        <taxon>Blautia</taxon>
    </lineage>
</organism>
<protein>
    <submittedName>
        <fullName evidence="3">Glycosyltransferase</fullName>
    </submittedName>
</protein>
<dbReference type="InterPro" id="IPR055259">
    <property type="entry name" value="YkvP/CgeB_Glyco_trans-like"/>
</dbReference>
<evidence type="ECO:0000313" key="3">
    <source>
        <dbReference type="EMBL" id="NSG86965.1"/>
    </source>
</evidence>
<evidence type="ECO:0000256" key="1">
    <source>
        <dbReference type="SAM" id="Coils"/>
    </source>
</evidence>
<dbReference type="Gene3D" id="3.40.50.2000">
    <property type="entry name" value="Glycogen Phosphorylase B"/>
    <property type="match status" value="1"/>
</dbReference>
<name>A0ABX2HCC9_9FIRM</name>
<accession>A0ABX2HCC9</accession>
<feature type="domain" description="Spore protein YkvP/CgeB glycosyl transferase-like" evidence="2">
    <location>
        <begin position="241"/>
        <end position="376"/>
    </location>
</feature>
<keyword evidence="1" id="KW-0175">Coiled coil</keyword>
<feature type="coiled-coil region" evidence="1">
    <location>
        <begin position="19"/>
        <end position="46"/>
    </location>
</feature>
<proteinExistence type="predicted"/>
<reference evidence="3 4" key="1">
    <citation type="journal article" date="2020" name="Cell Host Microbe">
        <title>Functional and Genomic Variation between Human-Derived Isolates of Lachnospiraceae Reveals Inter- and Intra-Species Diversity.</title>
        <authorList>
            <person name="Sorbara M.T."/>
            <person name="Littmann E.R."/>
            <person name="Fontana E."/>
            <person name="Moody T.U."/>
            <person name="Kohout C.E."/>
            <person name="Gjonbalaj M."/>
            <person name="Eaton V."/>
            <person name="Seok R."/>
            <person name="Leiner I.M."/>
            <person name="Pamer E.G."/>
        </authorList>
    </citation>
    <scope>NUCLEOTIDE SEQUENCE [LARGE SCALE GENOMIC DNA]</scope>
    <source>
        <strain evidence="3 4">MSK.17.74</strain>
    </source>
</reference>
<dbReference type="EMBL" id="JAAITS010000055">
    <property type="protein sequence ID" value="NSG86965.1"/>
    <property type="molecule type" value="Genomic_DNA"/>
</dbReference>
<dbReference type="Proteomes" id="UP001644719">
    <property type="component" value="Unassembled WGS sequence"/>
</dbReference>
<evidence type="ECO:0000313" key="4">
    <source>
        <dbReference type="Proteomes" id="UP001644719"/>
    </source>
</evidence>
<sequence length="385" mass="45753">MSFWNTLKQKLRSFIPVSRTYMDNKLRELEKENKRQEKILLELQKNSQSMLELKEYVSQELHRRDDWGKRAAQVQREAKERQIWVIKCPAPEEKKIRWGDYAYAVALKRYLDRMGMYTIIDLHEDWDCEVNADVVLVLRGCEFYRPDRRNTKCLYIMWNISHPEMVTQEEYQLYDIVCVGSRHYARELQAKLTVPVYPLLQCTDTELFYPDQEAECSRGKDYLFIGNSRGVARPCVLWAAQNKLPLKIWGAGWKAMLGPDKTMVQDVFIENSQIPALYRSARVTLNDHWKDMLDYQFVNNRIFDALACGLPVISDCCDELREIFPEAVLYYSNKEEFHQCVKKIENNYEEVKAKVDEQWPLIKEKYSFEARARELVEIVEKHLQK</sequence>
<keyword evidence="4" id="KW-1185">Reference proteome</keyword>
<gene>
    <name evidence="3" type="ORF">G5B17_16480</name>
</gene>
<dbReference type="RefSeq" id="WP_173718437.1">
    <property type="nucleotide sequence ID" value="NZ_JAAITS010000055.1"/>
</dbReference>
<comment type="caution">
    <text evidence="3">The sequence shown here is derived from an EMBL/GenBank/DDBJ whole genome shotgun (WGS) entry which is preliminary data.</text>
</comment>
<dbReference type="Pfam" id="PF13524">
    <property type="entry name" value="Glyco_trans_1_2"/>
    <property type="match status" value="1"/>
</dbReference>
<evidence type="ECO:0000259" key="2">
    <source>
        <dbReference type="Pfam" id="PF13524"/>
    </source>
</evidence>
<dbReference type="SUPFAM" id="SSF53756">
    <property type="entry name" value="UDP-Glycosyltransferase/glycogen phosphorylase"/>
    <property type="match status" value="1"/>
</dbReference>